<evidence type="ECO:0000313" key="2">
    <source>
        <dbReference type="EMBL" id="KAL3347581.1"/>
    </source>
</evidence>
<dbReference type="InterPro" id="IPR054722">
    <property type="entry name" value="PolX-like_BBD"/>
</dbReference>
<proteinExistence type="predicted"/>
<keyword evidence="3" id="KW-1185">Reference proteome</keyword>
<evidence type="ECO:0000259" key="1">
    <source>
        <dbReference type="Pfam" id="PF22936"/>
    </source>
</evidence>
<dbReference type="Proteomes" id="UP001627284">
    <property type="component" value="Unassembled WGS sequence"/>
</dbReference>
<dbReference type="AlphaFoldDB" id="A0ABD2SUY1"/>
<sequence length="157" mass="17936">MNTVAEELIGGIVYATSAHKIWEDLKERFDKVNRIRIYQLHREITTFAQGEWIVDSSASHHVAANKHLMSMNHSTMKKGDKVNLPTGASVDISNIRDASIFENEVVTNVLFVPDFKFNLLSVFKINKELSYFVSFYPDFCVFQDLYSGRVKGIGKKE</sequence>
<gene>
    <name evidence="2" type="ORF">AABB24_021314</name>
</gene>
<dbReference type="PANTHER" id="PTHR37610:SF78">
    <property type="entry name" value="GAG-POLYPEPTIDE OF LTR COPIA-TYPE-RELATED"/>
    <property type="match status" value="1"/>
</dbReference>
<reference evidence="2 3" key="1">
    <citation type="submission" date="2024-05" db="EMBL/GenBank/DDBJ databases">
        <title>De novo assembly of an allotetraploid wild potato.</title>
        <authorList>
            <person name="Hosaka A.J."/>
        </authorList>
    </citation>
    <scope>NUCLEOTIDE SEQUENCE [LARGE SCALE GENOMIC DNA]</scope>
    <source>
        <tissue evidence="2">Young leaves</tissue>
    </source>
</reference>
<comment type="caution">
    <text evidence="2">The sequence shown here is derived from an EMBL/GenBank/DDBJ whole genome shotgun (WGS) entry which is preliminary data.</text>
</comment>
<dbReference type="PANTHER" id="PTHR37610">
    <property type="entry name" value="CCHC-TYPE DOMAIN-CONTAINING PROTEIN"/>
    <property type="match status" value="1"/>
</dbReference>
<dbReference type="EMBL" id="JBJKTR010000013">
    <property type="protein sequence ID" value="KAL3347581.1"/>
    <property type="molecule type" value="Genomic_DNA"/>
</dbReference>
<feature type="domain" description="Retrovirus-related Pol polyprotein from transposon TNT 1-94-like beta-barrel" evidence="1">
    <location>
        <begin position="52"/>
        <end position="127"/>
    </location>
</feature>
<accession>A0ABD2SUY1</accession>
<organism evidence="2 3">
    <name type="scientific">Solanum stoloniferum</name>
    <dbReference type="NCBI Taxonomy" id="62892"/>
    <lineage>
        <taxon>Eukaryota</taxon>
        <taxon>Viridiplantae</taxon>
        <taxon>Streptophyta</taxon>
        <taxon>Embryophyta</taxon>
        <taxon>Tracheophyta</taxon>
        <taxon>Spermatophyta</taxon>
        <taxon>Magnoliopsida</taxon>
        <taxon>eudicotyledons</taxon>
        <taxon>Gunneridae</taxon>
        <taxon>Pentapetalae</taxon>
        <taxon>asterids</taxon>
        <taxon>lamiids</taxon>
        <taxon>Solanales</taxon>
        <taxon>Solanaceae</taxon>
        <taxon>Solanoideae</taxon>
        <taxon>Solaneae</taxon>
        <taxon>Solanum</taxon>
    </lineage>
</organism>
<protein>
    <recommendedName>
        <fullName evidence="1">Retrovirus-related Pol polyprotein from transposon TNT 1-94-like beta-barrel domain-containing protein</fullName>
    </recommendedName>
</protein>
<name>A0ABD2SUY1_9SOLN</name>
<dbReference type="Pfam" id="PF22936">
    <property type="entry name" value="Pol_BBD"/>
    <property type="match status" value="1"/>
</dbReference>
<evidence type="ECO:0000313" key="3">
    <source>
        <dbReference type="Proteomes" id="UP001627284"/>
    </source>
</evidence>